<proteinExistence type="predicted"/>
<feature type="region of interest" description="Disordered" evidence="6">
    <location>
        <begin position="339"/>
        <end position="410"/>
    </location>
</feature>
<evidence type="ECO:0000256" key="3">
    <source>
        <dbReference type="ARBA" id="ARBA00022771"/>
    </source>
</evidence>
<protein>
    <submittedName>
        <fullName evidence="8">ARF GTPase activator</fullName>
    </submittedName>
</protein>
<dbReference type="FunFam" id="1.10.220.150:FF:000014">
    <property type="entry name" value="ADP-ribosylation factor GTPase-activating protein"/>
    <property type="match status" value="1"/>
</dbReference>
<dbReference type="RefSeq" id="XP_014183900.1">
    <property type="nucleotide sequence ID" value="XM_014328425.1"/>
</dbReference>
<dbReference type="Gene3D" id="1.10.220.150">
    <property type="entry name" value="Arf GTPase activating protein"/>
    <property type="match status" value="1"/>
</dbReference>
<dbReference type="InterPro" id="IPR001164">
    <property type="entry name" value="ArfGAP_dom"/>
</dbReference>
<dbReference type="SMART" id="SM00105">
    <property type="entry name" value="ArfGap"/>
    <property type="match status" value="1"/>
</dbReference>
<organism evidence="8 9">
    <name type="scientific">Trichosporon asahii var. asahii (strain ATCC 90039 / CBS 2479 / JCM 2466 / KCTC 7840 / NBRC 103889/ NCYC 2677 / UAMH 7654)</name>
    <name type="common">Yeast</name>
    <dbReference type="NCBI Taxonomy" id="1186058"/>
    <lineage>
        <taxon>Eukaryota</taxon>
        <taxon>Fungi</taxon>
        <taxon>Dikarya</taxon>
        <taxon>Basidiomycota</taxon>
        <taxon>Agaricomycotina</taxon>
        <taxon>Tremellomycetes</taxon>
        <taxon>Trichosporonales</taxon>
        <taxon>Trichosporonaceae</taxon>
        <taxon>Trichosporon</taxon>
    </lineage>
</organism>
<dbReference type="GO" id="GO:0032012">
    <property type="term" value="P:regulation of ARF protein signal transduction"/>
    <property type="evidence" value="ECO:0007669"/>
    <property type="project" value="TreeGrafter"/>
</dbReference>
<dbReference type="GO" id="GO:0005096">
    <property type="term" value="F:GTPase activator activity"/>
    <property type="evidence" value="ECO:0007669"/>
    <property type="project" value="UniProtKB-KW"/>
</dbReference>
<dbReference type="KEGG" id="tasa:A1Q1_00686"/>
<feature type="compositionally biased region" description="Polar residues" evidence="6">
    <location>
        <begin position="223"/>
        <end position="234"/>
    </location>
</feature>
<dbReference type="InterPro" id="IPR037278">
    <property type="entry name" value="ARFGAP/RecO"/>
</dbReference>
<feature type="compositionally biased region" description="Low complexity" evidence="6">
    <location>
        <begin position="129"/>
        <end position="148"/>
    </location>
</feature>
<comment type="caution">
    <text evidence="8">The sequence shown here is derived from an EMBL/GenBank/DDBJ whole genome shotgun (WGS) entry which is preliminary data.</text>
</comment>
<evidence type="ECO:0000313" key="9">
    <source>
        <dbReference type="Proteomes" id="UP000002748"/>
    </source>
</evidence>
<evidence type="ECO:0000259" key="7">
    <source>
        <dbReference type="PROSITE" id="PS50115"/>
    </source>
</evidence>
<keyword evidence="3 5" id="KW-0863">Zinc-finger</keyword>
<feature type="compositionally biased region" description="Basic and acidic residues" evidence="6">
    <location>
        <begin position="358"/>
        <end position="373"/>
    </location>
</feature>
<evidence type="ECO:0000256" key="6">
    <source>
        <dbReference type="SAM" id="MobiDB-lite"/>
    </source>
</evidence>
<feature type="region of interest" description="Disordered" evidence="6">
    <location>
        <begin position="126"/>
        <end position="238"/>
    </location>
</feature>
<evidence type="ECO:0000313" key="8">
    <source>
        <dbReference type="EMBL" id="EJT52939.1"/>
    </source>
</evidence>
<accession>J6F781</accession>
<dbReference type="Proteomes" id="UP000002748">
    <property type="component" value="Unassembled WGS sequence"/>
</dbReference>
<dbReference type="AlphaFoldDB" id="J6F781"/>
<dbReference type="EMBL" id="ALBS01000012">
    <property type="protein sequence ID" value="EJT52939.1"/>
    <property type="molecule type" value="Genomic_DNA"/>
</dbReference>
<dbReference type="CDD" id="cd08830">
    <property type="entry name" value="ArfGap_ArfGap1"/>
    <property type="match status" value="1"/>
</dbReference>
<evidence type="ECO:0000256" key="1">
    <source>
        <dbReference type="ARBA" id="ARBA00022468"/>
    </source>
</evidence>
<keyword evidence="2" id="KW-0479">Metal-binding</keyword>
<dbReference type="PANTHER" id="PTHR46395:SF1">
    <property type="entry name" value="ADP-RIBOSYLATION FACTOR GTPASE-ACTIVATING PROTEIN 1"/>
    <property type="match status" value="1"/>
</dbReference>
<feature type="domain" description="Arf-GAP" evidence="7">
    <location>
        <begin position="8"/>
        <end position="119"/>
    </location>
</feature>
<dbReference type="OrthoDB" id="983479at2759"/>
<keyword evidence="1" id="KW-0343">GTPase activation</keyword>
<keyword evidence="4" id="KW-0862">Zinc</keyword>
<dbReference type="GO" id="GO:0030100">
    <property type="term" value="P:regulation of endocytosis"/>
    <property type="evidence" value="ECO:0007669"/>
    <property type="project" value="TreeGrafter"/>
</dbReference>
<dbReference type="PROSITE" id="PS50115">
    <property type="entry name" value="ARFGAP"/>
    <property type="match status" value="1"/>
</dbReference>
<dbReference type="GeneID" id="25984200"/>
<name>J6F781_TRIAS</name>
<dbReference type="Pfam" id="PF01412">
    <property type="entry name" value="ArfGap"/>
    <property type="match status" value="1"/>
</dbReference>
<evidence type="ECO:0000256" key="5">
    <source>
        <dbReference type="PROSITE-ProRule" id="PRU00288"/>
    </source>
</evidence>
<dbReference type="GO" id="GO:0008270">
    <property type="term" value="F:zinc ion binding"/>
    <property type="evidence" value="ECO:0007669"/>
    <property type="project" value="UniProtKB-KW"/>
</dbReference>
<dbReference type="PRINTS" id="PR00405">
    <property type="entry name" value="REVINTRACTNG"/>
</dbReference>
<dbReference type="GO" id="GO:0000139">
    <property type="term" value="C:Golgi membrane"/>
    <property type="evidence" value="ECO:0007669"/>
    <property type="project" value="TreeGrafter"/>
</dbReference>
<dbReference type="PANTHER" id="PTHR46395">
    <property type="entry name" value="ADP-RIBOSYLATION FACTOR GTPASE-ACTIVATING PROTEIN 1"/>
    <property type="match status" value="1"/>
</dbReference>
<sequence>MAAENYQKKELLELMNTGANKQCVDCNAPSPQWASVSYGTFICLECSGVHRGLGVHISFVRSITMDKWSDEQLKKMKNGGNAKFTEFMDSYGPEGGYEKGMGINDKYNSWAAAQYREKLAAECADPPVAWSKSSPPADAPSRPASSQATRKARSGPASRSGTPLSGNGGRDSPASGSGAGSGNEAFFERLGNANATRPENLPPSQGGKYMGFGSAPVEDPRSSHPSFGLSSRSAPTLDEFQRNPLGALSKGWGLFSSAVASAGREINESVVKPGMARANEAYESGTGEEFKRYLGTAAEQARAASQWAGQRAGEGWEQFNDVARTRAGVDLNERLGALGIGGRSASGGYSTVGAGPSGHHDDDFFADFTDAHDQNAPLAGASGQTKKEAAKQAKDEKKKDNWDDDDWKDF</sequence>
<dbReference type="SUPFAM" id="SSF57863">
    <property type="entry name" value="ArfGap/RecO-like zinc finger"/>
    <property type="match status" value="1"/>
</dbReference>
<evidence type="ECO:0000256" key="2">
    <source>
        <dbReference type="ARBA" id="ARBA00022723"/>
    </source>
</evidence>
<evidence type="ECO:0000256" key="4">
    <source>
        <dbReference type="ARBA" id="ARBA00022833"/>
    </source>
</evidence>
<reference evidence="8 9" key="1">
    <citation type="journal article" date="2012" name="Eukaryot. Cell">
        <title>Draft genome sequence of CBS 2479, the standard type strain of Trichosporon asahii.</title>
        <authorList>
            <person name="Yang R.Y."/>
            <person name="Li H.T."/>
            <person name="Zhu H."/>
            <person name="Zhou G.P."/>
            <person name="Wang M."/>
            <person name="Wang L."/>
        </authorList>
    </citation>
    <scope>NUCLEOTIDE SEQUENCE [LARGE SCALE GENOMIC DNA]</scope>
    <source>
        <strain evidence="9">ATCC 90039 / CBS 2479 / JCM 2466 / KCTC 7840 / NCYC 2677 / UAMH 7654</strain>
    </source>
</reference>
<dbReference type="HOGENOM" id="CLU_044516_2_2_1"/>
<dbReference type="InterPro" id="IPR038508">
    <property type="entry name" value="ArfGAP_dom_sf"/>
</dbReference>
<gene>
    <name evidence="8" type="ORF">A1Q1_00686</name>
</gene>
<dbReference type="VEuPathDB" id="FungiDB:A1Q1_00686"/>
<feature type="compositionally biased region" description="Basic and acidic residues" evidence="6">
    <location>
        <begin position="385"/>
        <end position="401"/>
    </location>
</feature>